<dbReference type="Proteomes" id="UP000013893">
    <property type="component" value="Chromosome"/>
</dbReference>
<sequence>MQKDVLYIDVEDDITAIIGKVKAAKQKVVALVPPKRVGAIQSAVNLKLVQRAATHEGKHLVIISNNAALVALASNAGIPVAKNLQSKPEMPEIPVLEIDDGEDIIDGTEVLSEKAPTSATPVAGGVGAAAVAATLPDGDEKEDTPVVRQSASKVPNFDRFRKKLFLIIGCVAALILFLVWAIIFAPSARVIITARTTDTALNSRVTLTATAGTDLKAGTIKAETKTLKKDISIPFTATGKKDVGDKAIGSVKFSHQSLSATTIPAGTQLTSTGGLIFVTDTAVSVPASTFGPGCFPTACAGTATGSVTAAESGTKYNAATGSLSGSGMTATFSGATSGGTDKTVTAVQQSDIDAVQGQVTQSSTGDEAKKQLVSDFGSDYIIVESSFKTDAAAVKASPAVGAEAPDGKGALAGSVGYSLTAISKSEATKYLDAYFAQQIDGKTDQKVYDNGLAALSLTNVNAVDNGNFTASISTNGKVGPRIDENAIKEFAKGRKYGEIQSRVQAVNGIESADIKFSPFWVNQAPNDTRRIQVEFKVNGI</sequence>
<dbReference type="EMBL" id="CP005957">
    <property type="protein sequence ID" value="AGL61966.1"/>
    <property type="molecule type" value="Genomic_DNA"/>
</dbReference>
<proteinExistence type="predicted"/>
<dbReference type="STRING" id="1332188.L336_0257"/>
<gene>
    <name evidence="2" type="ORF">L336_0257</name>
</gene>
<evidence type="ECO:0000313" key="3">
    <source>
        <dbReference type="Proteomes" id="UP000013893"/>
    </source>
</evidence>
<evidence type="ECO:0000256" key="1">
    <source>
        <dbReference type="SAM" id="Phobius"/>
    </source>
</evidence>
<dbReference type="AlphaFoldDB" id="R4PXN5"/>
<dbReference type="RefSeq" id="WP_015641416.1">
    <property type="nucleotide sequence ID" value="NC_021219.1"/>
</dbReference>
<dbReference type="KEGG" id="saal:L336_0257"/>
<name>R4PXN5_9BACT</name>
<organism evidence="2 3">
    <name type="scientific">Candidatus Saccharimonas aalborgensis</name>
    <dbReference type="NCBI Taxonomy" id="1332188"/>
    <lineage>
        <taxon>Bacteria</taxon>
        <taxon>Candidatus Saccharimonadota</taxon>
        <taxon>Candidatus Saccharimonadia</taxon>
        <taxon>Candidatus Saccharimonadales</taxon>
        <taxon>Candidatus Saccharimonadaceae</taxon>
        <taxon>Candidatus Saccharimonas</taxon>
    </lineage>
</organism>
<keyword evidence="1" id="KW-0472">Membrane</keyword>
<evidence type="ECO:0008006" key="4">
    <source>
        <dbReference type="Google" id="ProtNLM"/>
    </source>
</evidence>
<feature type="transmembrane region" description="Helical" evidence="1">
    <location>
        <begin position="164"/>
        <end position="185"/>
    </location>
</feature>
<dbReference type="HOGENOM" id="CLU_503170_0_0_0"/>
<dbReference type="OrthoDB" id="9764583at2"/>
<reference evidence="2 3" key="1">
    <citation type="journal article" date="2013" name="Nat. Biotechnol.">
        <title>Genome sequences of rare, uncultured bacteria obtained by differential coverage binning of multiple metagenomes.</title>
        <authorList>
            <person name="Albertsen M."/>
            <person name="Hugenholtz P."/>
            <person name="Skarshewski A."/>
            <person name="Nielsen K.L."/>
            <person name="Tyson G.W."/>
            <person name="Nielsen P.H."/>
        </authorList>
    </citation>
    <scope>NUCLEOTIDE SEQUENCE [LARGE SCALE GENOMIC DNA]</scope>
    <source>
        <strain evidence="2">TM71</strain>
    </source>
</reference>
<protein>
    <recommendedName>
        <fullName evidence="4">Baseplate protein J-like domain-containing protein</fullName>
    </recommendedName>
</protein>
<keyword evidence="1" id="KW-1133">Transmembrane helix</keyword>
<evidence type="ECO:0000313" key="2">
    <source>
        <dbReference type="EMBL" id="AGL61966.1"/>
    </source>
</evidence>
<keyword evidence="1" id="KW-0812">Transmembrane</keyword>
<keyword evidence="3" id="KW-1185">Reference proteome</keyword>
<accession>R4PXN5</accession>